<name>A0A9E7N551_9CAUD</name>
<protein>
    <submittedName>
        <fullName evidence="1">Uncharacterized protein</fullName>
    </submittedName>
</protein>
<sequence length="360" mass="37896">MAHIFSDPMDSVAAIADLTYRWDAYTTNSSYMAISATGGRLGGPCINRTNSNQGMLCKMLPTPLAGVGQDAVICSVSVFLAETPTVVRPVMSVMNIGPQAPTTGGGPWAAATETWLTVSIDTNNCVTLYRTGVLLATATTPLPLTEWKRIEMRVANIDDVGATAEIRVNGETAISFTGDLYTAGAKTVYTVGYHTSSFWRLDDFLILDSSGSTMNGFLGDIVMETLRPTGPGTTTQSTATGAATPWQAVSEVVPNGNTSYTAINTVGNKDTYVFADSSATSATVHAVVSVTTMKTTGMSPRKVAPVARLSGTEADGTPRAVMIDMTTGYRAEQSIVPRPGGGNWTVAEVNAAEFGWKVTQ</sequence>
<evidence type="ECO:0000313" key="2">
    <source>
        <dbReference type="Proteomes" id="UP001055634"/>
    </source>
</evidence>
<reference evidence="1" key="1">
    <citation type="submission" date="2022-04" db="EMBL/GenBank/DDBJ databases">
        <authorList>
            <person name="Friedrich I."/>
            <person name="Schneider D."/>
            <person name="Poehlein A."/>
            <person name="Hertel R."/>
            <person name="Daniel R."/>
        </authorList>
    </citation>
    <scope>NUCLEOTIDE SEQUENCE</scope>
</reference>
<gene>
    <name evidence="1" type="ORF">GURKE_03400</name>
</gene>
<evidence type="ECO:0000313" key="1">
    <source>
        <dbReference type="EMBL" id="UTC28366.1"/>
    </source>
</evidence>
<organism evidence="1 2">
    <name type="scientific">Brevundimonas phage vB_BpoS-Gurke</name>
    <dbReference type="NCBI Taxonomy" id="2948599"/>
    <lineage>
        <taxon>Viruses</taxon>
        <taxon>Duplodnaviria</taxon>
        <taxon>Heunggongvirae</taxon>
        <taxon>Uroviricota</taxon>
        <taxon>Caudoviricetes</taxon>
        <taxon>Jeanschmidtviridae</taxon>
        <taxon>Kikimoravirus</taxon>
        <taxon>Kikimoravirus gurke</taxon>
    </lineage>
</organism>
<proteinExistence type="predicted"/>
<accession>A0A9E7N551</accession>
<keyword evidence="2" id="KW-1185">Reference proteome</keyword>
<dbReference type="Proteomes" id="UP001055634">
    <property type="component" value="Segment"/>
</dbReference>
<dbReference type="EMBL" id="ON529850">
    <property type="protein sequence ID" value="UTC28366.1"/>
    <property type="molecule type" value="Genomic_DNA"/>
</dbReference>